<dbReference type="EMBL" id="CAJEUB010000001">
    <property type="protein sequence ID" value="CAD1845268.1"/>
    <property type="molecule type" value="Genomic_DNA"/>
</dbReference>
<dbReference type="Gene3D" id="1.25.40.10">
    <property type="entry name" value="Tetratricopeptide repeat domain"/>
    <property type="match status" value="4"/>
</dbReference>
<evidence type="ECO:0000313" key="4">
    <source>
        <dbReference type="EMBL" id="CAD1845268.1"/>
    </source>
</evidence>
<protein>
    <recommendedName>
        <fullName evidence="5">Pentatricopeptide repeat-containing protein</fullName>
    </recommendedName>
</protein>
<dbReference type="PANTHER" id="PTHR47926">
    <property type="entry name" value="PENTATRICOPEPTIDE REPEAT-CONTAINING PROTEIN"/>
    <property type="match status" value="1"/>
</dbReference>
<dbReference type="Pfam" id="PF01535">
    <property type="entry name" value="PPR"/>
    <property type="match status" value="4"/>
</dbReference>
<dbReference type="InterPro" id="IPR046848">
    <property type="entry name" value="E_motif"/>
</dbReference>
<dbReference type="FunFam" id="1.25.40.10:FF:000090">
    <property type="entry name" value="Pentatricopeptide repeat-containing protein, chloroplastic"/>
    <property type="match status" value="1"/>
</dbReference>
<proteinExistence type="predicted"/>
<name>A0A6V7QQI0_ANACO</name>
<dbReference type="InterPro" id="IPR002885">
    <property type="entry name" value="PPR_rpt"/>
</dbReference>
<feature type="repeat" description="PPR" evidence="3">
    <location>
        <begin position="443"/>
        <end position="477"/>
    </location>
</feature>
<dbReference type="Pfam" id="PF13041">
    <property type="entry name" value="PPR_2"/>
    <property type="match status" value="2"/>
</dbReference>
<dbReference type="PROSITE" id="PS51375">
    <property type="entry name" value="PPR"/>
    <property type="match status" value="4"/>
</dbReference>
<keyword evidence="1" id="KW-0677">Repeat</keyword>
<dbReference type="NCBIfam" id="TIGR00756">
    <property type="entry name" value="PPR"/>
    <property type="match status" value="2"/>
</dbReference>
<dbReference type="AlphaFoldDB" id="A0A6V7QQI0"/>
<evidence type="ECO:0000256" key="3">
    <source>
        <dbReference type="PROSITE-ProRule" id="PRU00708"/>
    </source>
</evidence>
<keyword evidence="2" id="KW-0809">Transit peptide</keyword>
<reference evidence="4" key="1">
    <citation type="submission" date="2020-07" db="EMBL/GenBank/DDBJ databases">
        <authorList>
            <person name="Lin J."/>
        </authorList>
    </citation>
    <scope>NUCLEOTIDE SEQUENCE</scope>
</reference>
<dbReference type="GO" id="GO:0009451">
    <property type="term" value="P:RNA modification"/>
    <property type="evidence" value="ECO:0007669"/>
    <property type="project" value="InterPro"/>
</dbReference>
<dbReference type="Pfam" id="PF20431">
    <property type="entry name" value="E_motif"/>
    <property type="match status" value="1"/>
</dbReference>
<feature type="repeat" description="PPR" evidence="3">
    <location>
        <begin position="338"/>
        <end position="372"/>
    </location>
</feature>
<gene>
    <name evidence="4" type="ORF">CB5_LOCUS28479</name>
</gene>
<sequence length="629" mass="70400">MVNHITWKNISNLVSNGSYKEALSHYAQAHSTSIHPNKFTFPFLLKSCKELKSIPQTQQIHTHIIKFGFMSNKYAATALIDVYVKLQLFGDALKVFDEIPNPTLPSFNAVIAGFSRHGRCEESIRSFRLLAYEGLPPNSVTIASLLPACRMVEQGLQLHGLSIKMGHHSDCYVATALITMYANCSELGLARKVFELIDEKKIESYNAVVSGFLRNGEDYMALNLIRKMCISLNKKPNPTTLLSVLSVCSNLSACSLGKQVHCYLLRSDMNHDVKLGTALVDMYSKSGIVKWAYRVFMSMENRNLVTWNAMISGFLVHGHLNIALELIHKLKIEGMKPDTVALNLMIIGLSQQGKIAEASASFKEMQSDGMVHPSLESVTSLLHSCSYALDLRQGEEIYAHVVRTRKDFDDVVFQTTMIHLCMRCGDCSYARRVFDMYGKKSTDPTIWNALISGYGRNGENELALQLFNEMLELNVKPNSATFLSVLSICGHSGQVKKGCDIFEKMSSTYDINPTAEHFGCMVDLLARAGKLFEARDLARKLDNPPSSVYYSLLGACECYSNAEIGEEMAERLCKLDPSSPTPLVILSNIYAGENRWNDVERLRKMMANRGLYKVPGYSWMDEKAELQIT</sequence>
<accession>A0A6V7QQI0</accession>
<dbReference type="InterPro" id="IPR046960">
    <property type="entry name" value="PPR_At4g14850-like_plant"/>
</dbReference>
<dbReference type="GO" id="GO:0003723">
    <property type="term" value="F:RNA binding"/>
    <property type="evidence" value="ECO:0007669"/>
    <property type="project" value="InterPro"/>
</dbReference>
<dbReference type="PANTHER" id="PTHR47926:SF424">
    <property type="entry name" value="PENTACOTRIPEPTIDE-REPEAT REGION OF PRORP DOMAIN-CONTAINING PROTEIN"/>
    <property type="match status" value="1"/>
</dbReference>
<evidence type="ECO:0008006" key="5">
    <source>
        <dbReference type="Google" id="ProtNLM"/>
    </source>
</evidence>
<evidence type="ECO:0000256" key="2">
    <source>
        <dbReference type="ARBA" id="ARBA00022946"/>
    </source>
</evidence>
<evidence type="ECO:0000256" key="1">
    <source>
        <dbReference type="ARBA" id="ARBA00022737"/>
    </source>
</evidence>
<feature type="repeat" description="PPR" evidence="3">
    <location>
        <begin position="303"/>
        <end position="337"/>
    </location>
</feature>
<feature type="repeat" description="PPR" evidence="3">
    <location>
        <begin position="103"/>
        <end position="137"/>
    </location>
</feature>
<dbReference type="FunFam" id="1.25.40.10:FF:000285">
    <property type="entry name" value="Pentatricopeptide repeat-containing protein, chloroplastic"/>
    <property type="match status" value="1"/>
</dbReference>
<organism evidence="4">
    <name type="scientific">Ananas comosus var. bracteatus</name>
    <name type="common">red pineapple</name>
    <dbReference type="NCBI Taxonomy" id="296719"/>
    <lineage>
        <taxon>Eukaryota</taxon>
        <taxon>Viridiplantae</taxon>
        <taxon>Streptophyta</taxon>
        <taxon>Embryophyta</taxon>
        <taxon>Tracheophyta</taxon>
        <taxon>Spermatophyta</taxon>
        <taxon>Magnoliopsida</taxon>
        <taxon>Liliopsida</taxon>
        <taxon>Poales</taxon>
        <taxon>Bromeliaceae</taxon>
        <taxon>Bromelioideae</taxon>
        <taxon>Ananas</taxon>
    </lineage>
</organism>
<dbReference type="FunFam" id="1.25.40.10:FF:000344">
    <property type="entry name" value="Pentatricopeptide repeat-containing protein"/>
    <property type="match status" value="1"/>
</dbReference>
<dbReference type="InterPro" id="IPR011990">
    <property type="entry name" value="TPR-like_helical_dom_sf"/>
</dbReference>